<dbReference type="GO" id="GO:0005524">
    <property type="term" value="F:ATP binding"/>
    <property type="evidence" value="ECO:0007669"/>
    <property type="project" value="InterPro"/>
</dbReference>
<dbReference type="InterPro" id="IPR000719">
    <property type="entry name" value="Prot_kinase_dom"/>
</dbReference>
<dbReference type="OrthoDB" id="9788659at2"/>
<gene>
    <name evidence="2" type="ORF">D8M04_00450</name>
</gene>
<sequence>MRRMKYIFQWLVDNSLEKDKLIKSRYRVKGIIGQGSYGVAYICVDEKEEVQKVLKQLRPSKRKRKTEIAYFMKESEILKEIDHRQVPKFYEAFIEENNYFYVMEYIPGNNLENEIFKRKQTFDEIGSLLFIENLFRVVNFLHHQHIYHLDLRIPNLMIKDDALYIIDFGLAQQGASEKVRKELQQQDYYDLGDILLYLLYTTFTKRKYKKALPWTEELILKDETVRFLKRLLGIQPNYESDEALLADLKAAIQANS</sequence>
<comment type="caution">
    <text evidence="2">The sequence shown here is derived from an EMBL/GenBank/DDBJ whole genome shotgun (WGS) entry which is preliminary data.</text>
</comment>
<keyword evidence="3" id="KW-1185">Reference proteome</keyword>
<dbReference type="Proteomes" id="UP000270219">
    <property type="component" value="Unassembled WGS sequence"/>
</dbReference>
<dbReference type="AlphaFoldDB" id="A0A498DE40"/>
<accession>A0A498DE40</accession>
<evidence type="ECO:0000313" key="3">
    <source>
        <dbReference type="Proteomes" id="UP000270219"/>
    </source>
</evidence>
<dbReference type="CDD" id="cd00180">
    <property type="entry name" value="PKc"/>
    <property type="match status" value="1"/>
</dbReference>
<dbReference type="Pfam" id="PF00069">
    <property type="entry name" value="Pkinase"/>
    <property type="match status" value="1"/>
</dbReference>
<feature type="domain" description="Protein kinase" evidence="1">
    <location>
        <begin position="26"/>
        <end position="256"/>
    </location>
</feature>
<dbReference type="Gene3D" id="1.10.510.10">
    <property type="entry name" value="Transferase(Phosphotransferase) domain 1"/>
    <property type="match status" value="1"/>
</dbReference>
<protein>
    <submittedName>
        <fullName evidence="2">Serine/threonine-protein kinase</fullName>
    </submittedName>
</protein>
<evidence type="ECO:0000313" key="2">
    <source>
        <dbReference type="EMBL" id="RLL47785.1"/>
    </source>
</evidence>
<name>A0A498DE40_9BACI</name>
<dbReference type="PANTHER" id="PTHR44167">
    <property type="entry name" value="OVARIAN-SPECIFIC SERINE/THREONINE-PROTEIN KINASE LOK-RELATED"/>
    <property type="match status" value="1"/>
</dbReference>
<dbReference type="EMBL" id="RCHR01000001">
    <property type="protein sequence ID" value="RLL47785.1"/>
    <property type="molecule type" value="Genomic_DNA"/>
</dbReference>
<keyword evidence="2" id="KW-0418">Kinase</keyword>
<organism evidence="2 3">
    <name type="scientific">Oceanobacillus piezotolerans</name>
    <dbReference type="NCBI Taxonomy" id="2448030"/>
    <lineage>
        <taxon>Bacteria</taxon>
        <taxon>Bacillati</taxon>
        <taxon>Bacillota</taxon>
        <taxon>Bacilli</taxon>
        <taxon>Bacillales</taxon>
        <taxon>Bacillaceae</taxon>
        <taxon>Oceanobacillus</taxon>
    </lineage>
</organism>
<proteinExistence type="predicted"/>
<reference evidence="2 3" key="1">
    <citation type="submission" date="2018-10" db="EMBL/GenBank/DDBJ databases">
        <title>Oceanobacillus sp. YLB-02 draft genome.</title>
        <authorList>
            <person name="Yu L."/>
        </authorList>
    </citation>
    <scope>NUCLEOTIDE SEQUENCE [LARGE SCALE GENOMIC DNA]</scope>
    <source>
        <strain evidence="2 3">YLB-02</strain>
    </source>
</reference>
<dbReference type="PANTHER" id="PTHR44167:SF24">
    <property type="entry name" value="SERINE_THREONINE-PROTEIN KINASE CHK2"/>
    <property type="match status" value="1"/>
</dbReference>
<dbReference type="GO" id="GO:0004672">
    <property type="term" value="F:protein kinase activity"/>
    <property type="evidence" value="ECO:0007669"/>
    <property type="project" value="InterPro"/>
</dbReference>
<dbReference type="PROSITE" id="PS50011">
    <property type="entry name" value="PROTEIN_KINASE_DOM"/>
    <property type="match status" value="1"/>
</dbReference>
<dbReference type="SUPFAM" id="SSF56112">
    <property type="entry name" value="Protein kinase-like (PK-like)"/>
    <property type="match status" value="1"/>
</dbReference>
<dbReference type="InterPro" id="IPR011009">
    <property type="entry name" value="Kinase-like_dom_sf"/>
</dbReference>
<evidence type="ECO:0000259" key="1">
    <source>
        <dbReference type="PROSITE" id="PS50011"/>
    </source>
</evidence>
<keyword evidence="2" id="KW-0808">Transferase</keyword>